<evidence type="ECO:0000256" key="5">
    <source>
        <dbReference type="ARBA" id="ARBA00023242"/>
    </source>
</evidence>
<comment type="caution">
    <text evidence="7">The sequence shown here is derived from an EMBL/GenBank/DDBJ whole genome shotgun (WGS) entry which is preliminary data.</text>
</comment>
<evidence type="ECO:0000256" key="3">
    <source>
        <dbReference type="ARBA" id="ARBA00022771"/>
    </source>
</evidence>
<reference evidence="7" key="1">
    <citation type="submission" date="2020-05" db="EMBL/GenBank/DDBJ databases">
        <authorList>
            <person name="Rincon C."/>
            <person name="Sanders R I."/>
            <person name="Robbins C."/>
            <person name="Chaturvedi A."/>
        </authorList>
    </citation>
    <scope>NUCLEOTIDE SEQUENCE</scope>
    <source>
        <strain evidence="7">CHB12</strain>
    </source>
</reference>
<dbReference type="OrthoDB" id="2445285at2759"/>
<keyword evidence="4" id="KW-0862">Zinc</keyword>
<dbReference type="Proteomes" id="UP000684084">
    <property type="component" value="Unassembled WGS sequence"/>
</dbReference>
<organism evidence="7 8">
    <name type="scientific">Rhizophagus irregularis</name>
    <dbReference type="NCBI Taxonomy" id="588596"/>
    <lineage>
        <taxon>Eukaryota</taxon>
        <taxon>Fungi</taxon>
        <taxon>Fungi incertae sedis</taxon>
        <taxon>Mucoromycota</taxon>
        <taxon>Glomeromycotina</taxon>
        <taxon>Glomeromycetes</taxon>
        <taxon>Glomerales</taxon>
        <taxon>Glomeraceae</taxon>
        <taxon>Rhizophagus</taxon>
    </lineage>
</organism>
<feature type="coiled-coil region" evidence="6">
    <location>
        <begin position="98"/>
        <end position="125"/>
    </location>
</feature>
<evidence type="ECO:0000256" key="1">
    <source>
        <dbReference type="ARBA" id="ARBA00004123"/>
    </source>
</evidence>
<dbReference type="GO" id="GO:0005634">
    <property type="term" value="C:nucleus"/>
    <property type="evidence" value="ECO:0007669"/>
    <property type="project" value="UniProtKB-SubCell"/>
</dbReference>
<evidence type="ECO:0000256" key="4">
    <source>
        <dbReference type="ARBA" id="ARBA00022833"/>
    </source>
</evidence>
<keyword evidence="6" id="KW-0175">Coiled coil</keyword>
<accession>A0A915ZTD9</accession>
<protein>
    <submittedName>
        <fullName evidence="7">Uncharacterized protein</fullName>
    </submittedName>
</protein>
<keyword evidence="5" id="KW-0539">Nucleus</keyword>
<dbReference type="EMBL" id="CAGKOT010000058">
    <property type="protein sequence ID" value="CAB5387526.1"/>
    <property type="molecule type" value="Genomic_DNA"/>
</dbReference>
<dbReference type="PANTHER" id="PTHR46481">
    <property type="entry name" value="ZINC FINGER BED DOMAIN-CONTAINING PROTEIN 4"/>
    <property type="match status" value="1"/>
</dbReference>
<gene>
    <name evidence="7" type="ORF">CHRIB12_LOCUS20194</name>
</gene>
<dbReference type="AlphaFoldDB" id="A0A915ZTD9"/>
<dbReference type="GO" id="GO:0008270">
    <property type="term" value="F:zinc ion binding"/>
    <property type="evidence" value="ECO:0007669"/>
    <property type="project" value="UniProtKB-KW"/>
</dbReference>
<evidence type="ECO:0000256" key="2">
    <source>
        <dbReference type="ARBA" id="ARBA00022723"/>
    </source>
</evidence>
<dbReference type="PANTHER" id="PTHR46481:SF10">
    <property type="entry name" value="ZINC FINGER BED DOMAIN-CONTAINING PROTEIN 39"/>
    <property type="match status" value="1"/>
</dbReference>
<keyword evidence="2" id="KW-0479">Metal-binding</keyword>
<evidence type="ECO:0000313" key="8">
    <source>
        <dbReference type="Proteomes" id="UP000684084"/>
    </source>
</evidence>
<proteinExistence type="predicted"/>
<evidence type="ECO:0000256" key="6">
    <source>
        <dbReference type="SAM" id="Coils"/>
    </source>
</evidence>
<evidence type="ECO:0000313" key="7">
    <source>
        <dbReference type="EMBL" id="CAB5387526.1"/>
    </source>
</evidence>
<keyword evidence="3" id="KW-0863">Zinc-finger</keyword>
<comment type="subcellular location">
    <subcellularLocation>
        <location evidence="1">Nucleus</location>
    </subcellularLocation>
</comment>
<name>A0A915ZTD9_9GLOM</name>
<dbReference type="InterPro" id="IPR052035">
    <property type="entry name" value="ZnF_BED_domain_contain"/>
</dbReference>
<sequence length="134" mass="15226">MEKLPYLYGAIEIQKYLIDLFNDWGISSKITAIVTDNGSNVKKACSNMNIGERIPCTVHTLQLSVGKGLDIAKVLINKCKSLIAFLANDKKKQQLRELQIYLFQQQKLQKNNEELEKESEDLVVLDVVKANNTR</sequence>